<evidence type="ECO:0000256" key="1">
    <source>
        <dbReference type="ARBA" id="ARBA00022468"/>
    </source>
</evidence>
<dbReference type="GO" id="GO:0008270">
    <property type="term" value="F:zinc ion binding"/>
    <property type="evidence" value="ECO:0007669"/>
    <property type="project" value="UniProtKB-KW"/>
</dbReference>
<dbReference type="InParanoid" id="A0A1Z5KGH3"/>
<dbReference type="PANTHER" id="PTHR46395">
    <property type="entry name" value="ADP-RIBOSYLATION FACTOR GTPASE-ACTIVATING PROTEIN 1"/>
    <property type="match status" value="1"/>
</dbReference>
<evidence type="ECO:0000256" key="4">
    <source>
        <dbReference type="ARBA" id="ARBA00022833"/>
    </source>
</evidence>
<evidence type="ECO:0000313" key="9">
    <source>
        <dbReference type="Proteomes" id="UP000198406"/>
    </source>
</evidence>
<keyword evidence="4" id="KW-0862">Zinc</keyword>
<dbReference type="Pfam" id="PF01412">
    <property type="entry name" value="ArfGap"/>
    <property type="match status" value="1"/>
</dbReference>
<reference evidence="8 9" key="1">
    <citation type="journal article" date="2015" name="Plant Cell">
        <title>Oil accumulation by the oleaginous diatom Fistulifera solaris as revealed by the genome and transcriptome.</title>
        <authorList>
            <person name="Tanaka T."/>
            <person name="Maeda Y."/>
            <person name="Veluchamy A."/>
            <person name="Tanaka M."/>
            <person name="Abida H."/>
            <person name="Marechal E."/>
            <person name="Bowler C."/>
            <person name="Muto M."/>
            <person name="Sunaga Y."/>
            <person name="Tanaka M."/>
            <person name="Yoshino T."/>
            <person name="Taniguchi T."/>
            <person name="Fukuda Y."/>
            <person name="Nemoto M."/>
            <person name="Matsumoto M."/>
            <person name="Wong P.S."/>
            <person name="Aburatani S."/>
            <person name="Fujibuchi W."/>
        </authorList>
    </citation>
    <scope>NUCLEOTIDE SEQUENCE [LARGE SCALE GENOMIC DNA]</scope>
    <source>
        <strain evidence="8 9">JPCC DA0580</strain>
    </source>
</reference>
<evidence type="ECO:0000256" key="3">
    <source>
        <dbReference type="ARBA" id="ARBA00022771"/>
    </source>
</evidence>
<feature type="domain" description="Arf-GAP" evidence="7">
    <location>
        <begin position="24"/>
        <end position="146"/>
    </location>
</feature>
<evidence type="ECO:0000259" key="7">
    <source>
        <dbReference type="PROSITE" id="PS50115"/>
    </source>
</evidence>
<dbReference type="SMART" id="SM00105">
    <property type="entry name" value="ArfGap"/>
    <property type="match status" value="1"/>
</dbReference>
<evidence type="ECO:0000256" key="2">
    <source>
        <dbReference type="ARBA" id="ARBA00022723"/>
    </source>
</evidence>
<name>A0A1Z5KGH3_FISSO</name>
<organism evidence="8 9">
    <name type="scientific">Fistulifera solaris</name>
    <name type="common">Oleaginous diatom</name>
    <dbReference type="NCBI Taxonomy" id="1519565"/>
    <lineage>
        <taxon>Eukaryota</taxon>
        <taxon>Sar</taxon>
        <taxon>Stramenopiles</taxon>
        <taxon>Ochrophyta</taxon>
        <taxon>Bacillariophyta</taxon>
        <taxon>Bacillariophyceae</taxon>
        <taxon>Bacillariophycidae</taxon>
        <taxon>Naviculales</taxon>
        <taxon>Naviculaceae</taxon>
        <taxon>Fistulifera</taxon>
    </lineage>
</organism>
<accession>A0A1Z5KGH3</accession>
<dbReference type="OrthoDB" id="983479at2759"/>
<evidence type="ECO:0000313" key="8">
    <source>
        <dbReference type="EMBL" id="GAX25410.1"/>
    </source>
</evidence>
<dbReference type="GO" id="GO:0032012">
    <property type="term" value="P:regulation of ARF protein signal transduction"/>
    <property type="evidence" value="ECO:0007669"/>
    <property type="project" value="TreeGrafter"/>
</dbReference>
<dbReference type="PANTHER" id="PTHR46395:SF1">
    <property type="entry name" value="ADP-RIBOSYLATION FACTOR GTPASE-ACTIVATING PROTEIN 1"/>
    <property type="match status" value="1"/>
</dbReference>
<proteinExistence type="predicted"/>
<keyword evidence="9" id="KW-1185">Reference proteome</keyword>
<dbReference type="InterPro" id="IPR001164">
    <property type="entry name" value="ArfGAP_dom"/>
</dbReference>
<dbReference type="Gene3D" id="1.10.220.150">
    <property type="entry name" value="Arf GTPase activating protein"/>
    <property type="match status" value="1"/>
</dbReference>
<dbReference type="AlphaFoldDB" id="A0A1Z5KGH3"/>
<evidence type="ECO:0000256" key="5">
    <source>
        <dbReference type="PROSITE-ProRule" id="PRU00288"/>
    </source>
</evidence>
<gene>
    <name evidence="8" type="ORF">FisN_5Lh512</name>
</gene>
<feature type="region of interest" description="Disordered" evidence="6">
    <location>
        <begin position="157"/>
        <end position="177"/>
    </location>
</feature>
<dbReference type="GO" id="GO:0005096">
    <property type="term" value="F:GTPase activator activity"/>
    <property type="evidence" value="ECO:0007669"/>
    <property type="project" value="UniProtKB-KW"/>
</dbReference>
<dbReference type="GO" id="GO:0000139">
    <property type="term" value="C:Golgi membrane"/>
    <property type="evidence" value="ECO:0007669"/>
    <property type="project" value="TreeGrafter"/>
</dbReference>
<keyword evidence="3 5" id="KW-0863">Zinc-finger</keyword>
<dbReference type="InterPro" id="IPR038508">
    <property type="entry name" value="ArfGAP_dom_sf"/>
</dbReference>
<dbReference type="SUPFAM" id="SSF57863">
    <property type="entry name" value="ArfGap/RecO-like zinc finger"/>
    <property type="match status" value="1"/>
</dbReference>
<dbReference type="PROSITE" id="PS50115">
    <property type="entry name" value="ARFGAP"/>
    <property type="match status" value="1"/>
</dbReference>
<dbReference type="EMBL" id="BDSP01000223">
    <property type="protein sequence ID" value="GAX25410.1"/>
    <property type="molecule type" value="Genomic_DNA"/>
</dbReference>
<protein>
    <recommendedName>
        <fullName evidence="7">Arf-GAP domain-containing protein</fullName>
    </recommendedName>
</protein>
<dbReference type="PRINTS" id="PR00405">
    <property type="entry name" value="REVINTRACTNG"/>
</dbReference>
<sequence length="177" mass="19957">MASAELEAKRCHSEKISSYPSFPPACLALLKSIEGNDRCIDCGGRDPQWAAVSFGALVCLQCSGHHRSLGVQVSRVRSIEMDEWKLDEVIAMLEGGNEQLGTFFLRHALTVEACVVKKNKAINKENVMRLRYKTKAAQFYRQQMQLHATSVLESGPYRGREMARRKKRPSATRRNSE</sequence>
<keyword evidence="2" id="KW-0479">Metal-binding</keyword>
<keyword evidence="1" id="KW-0343">GTPase activation</keyword>
<dbReference type="Proteomes" id="UP000198406">
    <property type="component" value="Unassembled WGS sequence"/>
</dbReference>
<comment type="caution">
    <text evidence="8">The sequence shown here is derived from an EMBL/GenBank/DDBJ whole genome shotgun (WGS) entry which is preliminary data.</text>
</comment>
<dbReference type="InterPro" id="IPR037278">
    <property type="entry name" value="ARFGAP/RecO"/>
</dbReference>
<evidence type="ECO:0000256" key="6">
    <source>
        <dbReference type="SAM" id="MobiDB-lite"/>
    </source>
</evidence>
<dbReference type="GO" id="GO:0030100">
    <property type="term" value="P:regulation of endocytosis"/>
    <property type="evidence" value="ECO:0007669"/>
    <property type="project" value="TreeGrafter"/>
</dbReference>